<reference evidence="2 3" key="1">
    <citation type="submission" date="2019-02" db="EMBL/GenBank/DDBJ databases">
        <title>Deep-cultivation of Planctomycetes and their phenomic and genomic characterization uncovers novel biology.</title>
        <authorList>
            <person name="Wiegand S."/>
            <person name="Jogler M."/>
            <person name="Boedeker C."/>
            <person name="Pinto D."/>
            <person name="Vollmers J."/>
            <person name="Rivas-Marin E."/>
            <person name="Kohn T."/>
            <person name="Peeters S.H."/>
            <person name="Heuer A."/>
            <person name="Rast P."/>
            <person name="Oberbeckmann S."/>
            <person name="Bunk B."/>
            <person name="Jeske O."/>
            <person name="Meyerdierks A."/>
            <person name="Storesund J.E."/>
            <person name="Kallscheuer N."/>
            <person name="Luecker S."/>
            <person name="Lage O.M."/>
            <person name="Pohl T."/>
            <person name="Merkel B.J."/>
            <person name="Hornburger P."/>
            <person name="Mueller R.-W."/>
            <person name="Bruemmer F."/>
            <person name="Labrenz M."/>
            <person name="Spormann A.M."/>
            <person name="Op den Camp H."/>
            <person name="Overmann J."/>
            <person name="Amann R."/>
            <person name="Jetten M.S.M."/>
            <person name="Mascher T."/>
            <person name="Medema M.H."/>
            <person name="Devos D.P."/>
            <person name="Kaster A.-K."/>
            <person name="Ovreas L."/>
            <person name="Rohde M."/>
            <person name="Galperin M.Y."/>
            <person name="Jogler C."/>
        </authorList>
    </citation>
    <scope>NUCLEOTIDE SEQUENCE [LARGE SCALE GENOMIC DNA]</scope>
    <source>
        <strain evidence="2 3">Pan265</strain>
    </source>
</reference>
<dbReference type="InterPro" id="IPR012902">
    <property type="entry name" value="N_methyl_site"/>
</dbReference>
<proteinExistence type="predicted"/>
<dbReference type="Gene3D" id="3.30.700.10">
    <property type="entry name" value="Glycoprotein, Type 4 Pilin"/>
    <property type="match status" value="1"/>
</dbReference>
<keyword evidence="1" id="KW-0812">Transmembrane</keyword>
<protein>
    <recommendedName>
        <fullName evidence="4">Prepilin-type N-terminal cleavage/methylation domain-containing protein</fullName>
    </recommendedName>
</protein>
<dbReference type="SUPFAM" id="SSF54523">
    <property type="entry name" value="Pili subunits"/>
    <property type="match status" value="1"/>
</dbReference>
<dbReference type="Proteomes" id="UP000320386">
    <property type="component" value="Chromosome"/>
</dbReference>
<evidence type="ECO:0008006" key="4">
    <source>
        <dbReference type="Google" id="ProtNLM"/>
    </source>
</evidence>
<dbReference type="Pfam" id="PF07963">
    <property type="entry name" value="N_methyl"/>
    <property type="match status" value="1"/>
</dbReference>
<gene>
    <name evidence="2" type="ORF">Pan265_07530</name>
</gene>
<dbReference type="NCBIfam" id="TIGR02532">
    <property type="entry name" value="IV_pilin_GFxxxE"/>
    <property type="match status" value="1"/>
</dbReference>
<dbReference type="AlphaFoldDB" id="A0A518BVA0"/>
<evidence type="ECO:0000256" key="1">
    <source>
        <dbReference type="SAM" id="Phobius"/>
    </source>
</evidence>
<dbReference type="EMBL" id="CP036280">
    <property type="protein sequence ID" value="QDU70910.1"/>
    <property type="molecule type" value="Genomic_DNA"/>
</dbReference>
<name>A0A518BVA0_9BACT</name>
<dbReference type="PANTHER" id="PTHR30093">
    <property type="entry name" value="GENERAL SECRETION PATHWAY PROTEIN G"/>
    <property type="match status" value="1"/>
</dbReference>
<dbReference type="InterPro" id="IPR045584">
    <property type="entry name" value="Pilin-like"/>
</dbReference>
<feature type="transmembrane region" description="Helical" evidence="1">
    <location>
        <begin position="12"/>
        <end position="34"/>
    </location>
</feature>
<keyword evidence="1" id="KW-1133">Transmembrane helix</keyword>
<evidence type="ECO:0000313" key="3">
    <source>
        <dbReference type="Proteomes" id="UP000320386"/>
    </source>
</evidence>
<dbReference type="RefSeq" id="WP_145445048.1">
    <property type="nucleotide sequence ID" value="NZ_CP036280.1"/>
</dbReference>
<dbReference type="PANTHER" id="PTHR30093:SF2">
    <property type="entry name" value="TYPE II SECRETION SYSTEM PROTEIN H"/>
    <property type="match status" value="1"/>
</dbReference>
<dbReference type="KEGG" id="mcad:Pan265_07530"/>
<accession>A0A518BVA0</accession>
<keyword evidence="1" id="KW-0472">Membrane</keyword>
<dbReference type="OrthoDB" id="255848at2"/>
<sequence>MTRHPCRTTGFTLIELLVVISIVALLMAILLPVLGSARDVARTALCGSNLRQAYLAIRTYADANNGYGPAIGQPYGQRPNWGMEVQARAGVQGSTPDELYSDNSVLVCPATAANSDAVMTRTYAMNATGHAGLPDDPDDYDNHSQPGHLRLDAATGRDTVPLLLDAAAAPRDPDLPPPTRTYSTIDFRQQDHREQRIGYVHASGERAQAVGIGGSVFTFHQVLMPEWAVPLP</sequence>
<organism evidence="2 3">
    <name type="scientific">Mucisphaera calidilacus</name>
    <dbReference type="NCBI Taxonomy" id="2527982"/>
    <lineage>
        <taxon>Bacteria</taxon>
        <taxon>Pseudomonadati</taxon>
        <taxon>Planctomycetota</taxon>
        <taxon>Phycisphaerae</taxon>
        <taxon>Phycisphaerales</taxon>
        <taxon>Phycisphaeraceae</taxon>
        <taxon>Mucisphaera</taxon>
    </lineage>
</organism>
<keyword evidence="3" id="KW-1185">Reference proteome</keyword>
<evidence type="ECO:0000313" key="2">
    <source>
        <dbReference type="EMBL" id="QDU70910.1"/>
    </source>
</evidence>
<dbReference type="PROSITE" id="PS00409">
    <property type="entry name" value="PROKAR_NTER_METHYL"/>
    <property type="match status" value="1"/>
</dbReference>